<dbReference type="Proteomes" id="UP001150581">
    <property type="component" value="Unassembled WGS sequence"/>
</dbReference>
<reference evidence="1" key="1">
    <citation type="submission" date="2022-07" db="EMBL/GenBank/DDBJ databases">
        <title>Phylogenomic reconstructions and comparative analyses of Kickxellomycotina fungi.</title>
        <authorList>
            <person name="Reynolds N.K."/>
            <person name="Stajich J.E."/>
            <person name="Barry K."/>
            <person name="Grigoriev I.V."/>
            <person name="Crous P."/>
            <person name="Smith M.E."/>
        </authorList>
    </citation>
    <scope>NUCLEOTIDE SEQUENCE</scope>
    <source>
        <strain evidence="1">Benny 63K</strain>
    </source>
</reference>
<keyword evidence="2" id="KW-1185">Reference proteome</keyword>
<feature type="non-terminal residue" evidence="1">
    <location>
        <position position="102"/>
    </location>
</feature>
<comment type="caution">
    <text evidence="1">The sequence shown here is derived from an EMBL/GenBank/DDBJ whole genome shotgun (WGS) entry which is preliminary data.</text>
</comment>
<proteinExistence type="predicted"/>
<organism evidence="1 2">
    <name type="scientific">Kickxella alabastrina</name>
    <dbReference type="NCBI Taxonomy" id="61397"/>
    <lineage>
        <taxon>Eukaryota</taxon>
        <taxon>Fungi</taxon>
        <taxon>Fungi incertae sedis</taxon>
        <taxon>Zoopagomycota</taxon>
        <taxon>Kickxellomycotina</taxon>
        <taxon>Kickxellomycetes</taxon>
        <taxon>Kickxellales</taxon>
        <taxon>Kickxellaceae</taxon>
        <taxon>Kickxella</taxon>
    </lineage>
</organism>
<accession>A0ACC1IBT1</accession>
<protein>
    <submittedName>
        <fullName evidence="1">Uncharacterized protein</fullName>
    </submittedName>
</protein>
<gene>
    <name evidence="1" type="ORF">LPJ66_006604</name>
</gene>
<evidence type="ECO:0000313" key="2">
    <source>
        <dbReference type="Proteomes" id="UP001150581"/>
    </source>
</evidence>
<evidence type="ECO:0000313" key="1">
    <source>
        <dbReference type="EMBL" id="KAJ1891993.1"/>
    </source>
</evidence>
<sequence>MGRAPKRTFKDRSSPLSAPAVEGAATRVESKEEVPALLKKLVSSDANDRVWAAASASNLLMSDDPQVRRMLLSNNIIAALIERISDSVPDVVIQATGALHNL</sequence>
<name>A0ACC1IBT1_9FUNG</name>
<dbReference type="EMBL" id="JANBPG010001067">
    <property type="protein sequence ID" value="KAJ1891993.1"/>
    <property type="molecule type" value="Genomic_DNA"/>
</dbReference>